<accession>G8XUC5</accession>
<feature type="transmembrane region" description="Helical" evidence="1">
    <location>
        <begin position="93"/>
        <end position="116"/>
    </location>
</feature>
<dbReference type="Proteomes" id="UP000113968">
    <property type="component" value="Segment"/>
</dbReference>
<dbReference type="KEGG" id="vg:11464123"/>
<dbReference type="EMBL" id="FJ483970">
    <property type="protein sequence ID" value="AEV80755.1"/>
    <property type="molecule type" value="Genomic_DNA"/>
</dbReference>
<keyword evidence="1" id="KW-0472">Membrane</keyword>
<organism evidence="2 3">
    <name type="scientific">Aotine betaherpesvirus 1</name>
    <dbReference type="NCBI Taxonomy" id="50290"/>
    <lineage>
        <taxon>Viruses</taxon>
        <taxon>Duplodnaviria</taxon>
        <taxon>Heunggongvirae</taxon>
        <taxon>Peploviricota</taxon>
        <taxon>Herviviricetes</taxon>
        <taxon>Herpesvirales</taxon>
        <taxon>Orthoherpesviridae</taxon>
        <taxon>Betaherpesvirinae</taxon>
        <taxon>Cytomegalovirus</taxon>
        <taxon>Cytomegalovirus aotinebeta1</taxon>
    </lineage>
</organism>
<gene>
    <name evidence="2" type="primary">UL49</name>
</gene>
<sequence>MSAISRDLLMQLFVPLCVHDDNFHLRLAIAGVAREEELAQCVLSMFITDKRFLHREHSDRLYQRFLGLWSACPPSQREVLNVMFKRIVMTKQYFLFLAYVYLLYCLHKLSSVVSFMRFEQYDASHVHRGLLAYPGEKLNALLENVNLTLLNDVHRFLFRVDLRLPISTQISSPCLSLLRAKRYDSTNDLIVFHNNVWLRRRKRRSPQVEDFVGALRRRSGQVPCGNPVYVIAKYAVENFCVRCPRYLVPLRGLSLNDDAVRAARSEAAGAEPSKIVLHGLSIALRRGLIGSVIELPVLCFCGLKCERHLTPNSLVAVVCRHCGHCLNLGKEKLQCDQNFPLNSMFYYRDRQEKSVIYDTNAELIHCSLCGSQRLVKERVYEAAWDEVYGFRCLRVQWKAVVGLNAACAVYDGRAGLDVIVPCSSRACDSTAVLRACMAARLLRLTTHGSAFLCQRCQTAAEPRDTCLDDENCAERCSACTVVARLPCQRQQHYV</sequence>
<evidence type="ECO:0000313" key="2">
    <source>
        <dbReference type="EMBL" id="AEV80755.1"/>
    </source>
</evidence>
<dbReference type="RefSeq" id="YP_004940076.1">
    <property type="nucleotide sequence ID" value="NC_016447.1"/>
</dbReference>
<evidence type="ECO:0000313" key="3">
    <source>
        <dbReference type="Proteomes" id="UP000113968"/>
    </source>
</evidence>
<dbReference type="GO" id="GO:0016032">
    <property type="term" value="P:viral process"/>
    <property type="evidence" value="ECO:0007669"/>
    <property type="project" value="InterPro"/>
</dbReference>
<dbReference type="OrthoDB" id="2844at10239"/>
<name>G8XUC5_9BETA</name>
<keyword evidence="3" id="KW-1185">Reference proteome</keyword>
<dbReference type="Pfam" id="PF03117">
    <property type="entry name" value="Herpes_UL49_1"/>
    <property type="match status" value="1"/>
</dbReference>
<dbReference type="GO" id="GO:0019033">
    <property type="term" value="C:viral tegument"/>
    <property type="evidence" value="ECO:0007669"/>
    <property type="project" value="InterPro"/>
</dbReference>
<evidence type="ECO:0000256" key="1">
    <source>
        <dbReference type="SAM" id="Phobius"/>
    </source>
</evidence>
<reference evidence="2" key="1">
    <citation type="submission" date="2011-12" db="EMBL/GenBank/DDBJ databases">
        <title>Comparative genomics of primate cytomegaloviruses.</title>
        <authorList>
            <person name="Davison A.J."/>
            <person name="Holton M."/>
            <person name="Dolan A."/>
            <person name="Dargan D.J."/>
            <person name="Gatherer D."/>
            <person name="Hayward G.S."/>
        </authorList>
    </citation>
    <scope>NUCLEOTIDE SEQUENCE [LARGE SCALE GENOMIC DNA]</scope>
    <source>
        <strain evidence="2">S34E</strain>
    </source>
</reference>
<protein>
    <submittedName>
        <fullName evidence="2">Protein UL49</fullName>
    </submittedName>
</protein>
<dbReference type="InterPro" id="IPR004339">
    <property type="entry name" value="UL49"/>
</dbReference>
<dbReference type="GeneID" id="11464123"/>
<proteinExistence type="predicted"/>
<keyword evidence="1" id="KW-0812">Transmembrane</keyword>
<keyword evidence="1" id="KW-1133">Transmembrane helix</keyword>